<gene>
    <name evidence="1" type="ORF">SCF082_LOCUS41946</name>
</gene>
<keyword evidence="2" id="KW-1185">Reference proteome</keyword>
<sequence length="225" mass="24702">CMTGSCFTSRGGKLEKKTIKVDRKKGMKLGIEAKLDDKELALVQSISGAAQQYNDLLPADSPQRIRVGDVVAKVDGQSGKQIMDALSRTSEKLVDIEMRRSGLPNFLMWLRSSSRPGAIETILTAPGFKRWSKLTSQLGTLGFSCWLLSGYGAASLPLWYFGFSATVAYKLVRCCHDEHVSPGVPHCFRPVDQDLAQVVEQAWVSSSAFALKTVDQWRPGYVNAA</sequence>
<dbReference type="EMBL" id="CAXAMM010039774">
    <property type="protein sequence ID" value="CAK9088804.1"/>
    <property type="molecule type" value="Genomic_DNA"/>
</dbReference>
<organism evidence="1 2">
    <name type="scientific">Durusdinium trenchii</name>
    <dbReference type="NCBI Taxonomy" id="1381693"/>
    <lineage>
        <taxon>Eukaryota</taxon>
        <taxon>Sar</taxon>
        <taxon>Alveolata</taxon>
        <taxon>Dinophyceae</taxon>
        <taxon>Suessiales</taxon>
        <taxon>Symbiodiniaceae</taxon>
        <taxon>Durusdinium</taxon>
    </lineage>
</organism>
<comment type="caution">
    <text evidence="1">The sequence shown here is derived from an EMBL/GenBank/DDBJ whole genome shotgun (WGS) entry which is preliminary data.</text>
</comment>
<name>A0ABP0QLK5_9DINO</name>
<feature type="non-terminal residue" evidence="1">
    <location>
        <position position="1"/>
    </location>
</feature>
<accession>A0ABP0QLK5</accession>
<feature type="non-terminal residue" evidence="1">
    <location>
        <position position="225"/>
    </location>
</feature>
<proteinExistence type="predicted"/>
<evidence type="ECO:0000313" key="2">
    <source>
        <dbReference type="Proteomes" id="UP001642464"/>
    </source>
</evidence>
<protein>
    <submittedName>
        <fullName evidence="1">PDZ domain-containing protein</fullName>
    </submittedName>
</protein>
<dbReference type="Proteomes" id="UP001642464">
    <property type="component" value="Unassembled WGS sequence"/>
</dbReference>
<reference evidence="1 2" key="1">
    <citation type="submission" date="2024-02" db="EMBL/GenBank/DDBJ databases">
        <authorList>
            <person name="Chen Y."/>
            <person name="Shah S."/>
            <person name="Dougan E. K."/>
            <person name="Thang M."/>
            <person name="Chan C."/>
        </authorList>
    </citation>
    <scope>NUCLEOTIDE SEQUENCE [LARGE SCALE GENOMIC DNA]</scope>
</reference>
<evidence type="ECO:0000313" key="1">
    <source>
        <dbReference type="EMBL" id="CAK9088804.1"/>
    </source>
</evidence>